<sequence>MLFGKKINRVLNVKEAEERFEKEREELPLEKKDRLAMILAALIVFIPVLILVIAALLLVLYLFFFRFL</sequence>
<organism evidence="2 3">
    <name type="scientific">Pseudoflavonifractor capillosus</name>
    <dbReference type="NCBI Taxonomy" id="106588"/>
    <lineage>
        <taxon>Bacteria</taxon>
        <taxon>Bacillati</taxon>
        <taxon>Bacillota</taxon>
        <taxon>Clostridia</taxon>
        <taxon>Eubacteriales</taxon>
        <taxon>Oscillospiraceae</taxon>
        <taxon>Pseudoflavonifractor</taxon>
    </lineage>
</organism>
<feature type="transmembrane region" description="Helical" evidence="1">
    <location>
        <begin position="35"/>
        <end position="64"/>
    </location>
</feature>
<evidence type="ECO:0000313" key="2">
    <source>
        <dbReference type="EMBL" id="HJG87043.1"/>
    </source>
</evidence>
<keyword evidence="1" id="KW-0472">Membrane</keyword>
<dbReference type="Proteomes" id="UP000760668">
    <property type="component" value="Unassembled WGS sequence"/>
</dbReference>
<evidence type="ECO:0000313" key="3">
    <source>
        <dbReference type="Proteomes" id="UP000760668"/>
    </source>
</evidence>
<name>A0A921MM20_9FIRM</name>
<reference evidence="2" key="2">
    <citation type="submission" date="2021-09" db="EMBL/GenBank/DDBJ databases">
        <authorList>
            <person name="Gilroy R."/>
        </authorList>
    </citation>
    <scope>NUCLEOTIDE SEQUENCE</scope>
    <source>
        <strain evidence="2">CHK179-5677</strain>
    </source>
</reference>
<protein>
    <submittedName>
        <fullName evidence="2">Uncharacterized protein</fullName>
    </submittedName>
</protein>
<keyword evidence="1" id="KW-1133">Transmembrane helix</keyword>
<reference evidence="2" key="1">
    <citation type="journal article" date="2021" name="PeerJ">
        <title>Extensive microbial diversity within the chicken gut microbiome revealed by metagenomics and culture.</title>
        <authorList>
            <person name="Gilroy R."/>
            <person name="Ravi A."/>
            <person name="Getino M."/>
            <person name="Pursley I."/>
            <person name="Horton D.L."/>
            <person name="Alikhan N.F."/>
            <person name="Baker D."/>
            <person name="Gharbi K."/>
            <person name="Hall N."/>
            <person name="Watson M."/>
            <person name="Adriaenssens E.M."/>
            <person name="Foster-Nyarko E."/>
            <person name="Jarju S."/>
            <person name="Secka A."/>
            <person name="Antonio M."/>
            <person name="Oren A."/>
            <person name="Chaudhuri R.R."/>
            <person name="La Ragione R."/>
            <person name="Hildebrand F."/>
            <person name="Pallen M.J."/>
        </authorList>
    </citation>
    <scope>NUCLEOTIDE SEQUENCE</scope>
    <source>
        <strain evidence="2">CHK179-5677</strain>
    </source>
</reference>
<evidence type="ECO:0000256" key="1">
    <source>
        <dbReference type="SAM" id="Phobius"/>
    </source>
</evidence>
<comment type="caution">
    <text evidence="2">The sequence shown here is derived from an EMBL/GenBank/DDBJ whole genome shotgun (WGS) entry which is preliminary data.</text>
</comment>
<accession>A0A921MM20</accession>
<keyword evidence="1" id="KW-0812">Transmembrane</keyword>
<gene>
    <name evidence="2" type="ORF">K8V01_08490</name>
</gene>
<dbReference type="RefSeq" id="WP_295369141.1">
    <property type="nucleotide sequence ID" value="NZ_DYUC01000085.1"/>
</dbReference>
<dbReference type="AlphaFoldDB" id="A0A921MM20"/>
<dbReference type="EMBL" id="DYUC01000085">
    <property type="protein sequence ID" value="HJG87043.1"/>
    <property type="molecule type" value="Genomic_DNA"/>
</dbReference>
<proteinExistence type="predicted"/>